<dbReference type="InterPro" id="IPR007197">
    <property type="entry name" value="rSAM"/>
</dbReference>
<dbReference type="PIRSF" id="PIRSF000167">
    <property type="entry name" value="HemN"/>
    <property type="match status" value="1"/>
</dbReference>
<dbReference type="InterPro" id="IPR013785">
    <property type="entry name" value="Aldolase_TIM"/>
</dbReference>
<dbReference type="EMBL" id="PIPN01000002">
    <property type="protein sequence ID" value="RUO30682.1"/>
    <property type="molecule type" value="Genomic_DNA"/>
</dbReference>
<evidence type="ECO:0000256" key="6">
    <source>
        <dbReference type="ARBA" id="ARBA00022490"/>
    </source>
</evidence>
<keyword evidence="5 14" id="KW-0004">4Fe-4S</keyword>
<dbReference type="InterPro" id="IPR004558">
    <property type="entry name" value="Coprogen_oxidase_HemN"/>
</dbReference>
<feature type="domain" description="Radical SAM core" evidence="15">
    <location>
        <begin position="44"/>
        <end position="282"/>
    </location>
</feature>
<dbReference type="InterPro" id="IPR058240">
    <property type="entry name" value="rSAM_sf"/>
</dbReference>
<evidence type="ECO:0000313" key="17">
    <source>
        <dbReference type="Proteomes" id="UP000287410"/>
    </source>
</evidence>
<evidence type="ECO:0000259" key="15">
    <source>
        <dbReference type="PROSITE" id="PS51918"/>
    </source>
</evidence>
<dbReference type="SFLD" id="SFLDF00277">
    <property type="entry name" value="oxygen-independent_coproporphy"/>
    <property type="match status" value="1"/>
</dbReference>
<organism evidence="16 17">
    <name type="scientific">Aliidiomarina sedimenti</name>
    <dbReference type="NCBI Taxonomy" id="1933879"/>
    <lineage>
        <taxon>Bacteria</taxon>
        <taxon>Pseudomonadati</taxon>
        <taxon>Pseudomonadota</taxon>
        <taxon>Gammaproteobacteria</taxon>
        <taxon>Alteromonadales</taxon>
        <taxon>Idiomarinaceae</taxon>
        <taxon>Aliidiomarina</taxon>
    </lineage>
</organism>
<dbReference type="Pfam" id="PF06969">
    <property type="entry name" value="HemN_C"/>
    <property type="match status" value="1"/>
</dbReference>
<accession>A0ABY0BZT2</accession>
<dbReference type="Gene3D" id="3.20.20.70">
    <property type="entry name" value="Aldolase class I"/>
    <property type="match status" value="1"/>
</dbReference>
<dbReference type="SFLD" id="SFLDS00029">
    <property type="entry name" value="Radical_SAM"/>
    <property type="match status" value="1"/>
</dbReference>
<keyword evidence="17" id="KW-1185">Reference proteome</keyword>
<evidence type="ECO:0000256" key="1">
    <source>
        <dbReference type="ARBA" id="ARBA00004496"/>
    </source>
</evidence>
<keyword evidence="7 14" id="KW-0949">S-adenosyl-L-methionine</keyword>
<evidence type="ECO:0000256" key="2">
    <source>
        <dbReference type="ARBA" id="ARBA00004785"/>
    </source>
</evidence>
<sequence length="454" mass="51052">MQNTQWNQSLVNKYNVNGPRYTSYPTALALDTGFAADQVISALQTSNQPLSLYIHLPFCHKLCYYCGCNRVITRHQDKADSYLDALADEMRLYAPLIAHRGIRNLHLGGGTPTFLNEQQLSRLMSLLAEELAFHPGHADEVSIEIDPRSCSLDKLAHLRHLGFNRVSYGVQDFNQDVQIAINRVQSEELVSSQVHAAKALGFSSINLDLVYGLPHQTLDNFHHSLDKVIALSPDRVSMFSYAHLPTRFAAQRKIADETLLQGADKQALLLAGIERLNAAGYQFIGMDHFAKPDDRLAQAQREGQMQRNFQGYTTHGSDALLGLGVSSISQVNGVIWQHEKDLQPYYSKLAHGQRPISKGIVLHEDDRLRAALIAELICHFKLNIDEFEKAWGIAFSDYFAPALRQLQRYQDDGLVKVSTTEIEVTDAGRLWVRIICAAFDAYLQEQSQQYSKVI</sequence>
<evidence type="ECO:0000256" key="9">
    <source>
        <dbReference type="ARBA" id="ARBA00023002"/>
    </source>
</evidence>
<comment type="subunit">
    <text evidence="4">Monomer.</text>
</comment>
<dbReference type="CDD" id="cd01335">
    <property type="entry name" value="Radical_SAM"/>
    <property type="match status" value="1"/>
</dbReference>
<evidence type="ECO:0000256" key="7">
    <source>
        <dbReference type="ARBA" id="ARBA00022691"/>
    </source>
</evidence>
<reference evidence="16 17" key="1">
    <citation type="journal article" date="2018" name="Front. Microbiol.">
        <title>Genome-Based Analysis Reveals the Taxonomy and Diversity of the Family Idiomarinaceae.</title>
        <authorList>
            <person name="Liu Y."/>
            <person name="Lai Q."/>
            <person name="Shao Z."/>
        </authorList>
    </citation>
    <scope>NUCLEOTIDE SEQUENCE [LARGE SCALE GENOMIC DNA]</scope>
    <source>
        <strain evidence="16 17">GBSy1</strain>
    </source>
</reference>
<keyword evidence="6 14" id="KW-0963">Cytoplasm</keyword>
<comment type="catalytic activity">
    <reaction evidence="13 14">
        <text>coproporphyrinogen III + 2 S-adenosyl-L-methionine = protoporphyrinogen IX + 2 5'-deoxyadenosine + 2 L-methionine + 2 CO2</text>
        <dbReference type="Rhea" id="RHEA:15425"/>
        <dbReference type="ChEBI" id="CHEBI:16526"/>
        <dbReference type="ChEBI" id="CHEBI:17319"/>
        <dbReference type="ChEBI" id="CHEBI:57307"/>
        <dbReference type="ChEBI" id="CHEBI:57309"/>
        <dbReference type="ChEBI" id="CHEBI:57844"/>
        <dbReference type="ChEBI" id="CHEBI:59789"/>
        <dbReference type="EC" id="1.3.98.3"/>
    </reaction>
</comment>
<dbReference type="SUPFAM" id="SSF102114">
    <property type="entry name" value="Radical SAM enzymes"/>
    <property type="match status" value="1"/>
</dbReference>
<comment type="similarity">
    <text evidence="3 14">Belongs to the anaerobic coproporphyrinogen-III oxidase family.</text>
</comment>
<evidence type="ECO:0000256" key="5">
    <source>
        <dbReference type="ARBA" id="ARBA00022485"/>
    </source>
</evidence>
<dbReference type="InterPro" id="IPR010723">
    <property type="entry name" value="HemN_C"/>
</dbReference>
<dbReference type="Gene3D" id="1.10.10.920">
    <property type="match status" value="1"/>
</dbReference>
<evidence type="ECO:0000256" key="10">
    <source>
        <dbReference type="ARBA" id="ARBA00023004"/>
    </source>
</evidence>
<keyword evidence="11 14" id="KW-0411">Iron-sulfur</keyword>
<keyword evidence="9 14" id="KW-0560">Oxidoreductase</keyword>
<keyword evidence="12 14" id="KW-0627">Porphyrin biosynthesis</keyword>
<evidence type="ECO:0000256" key="12">
    <source>
        <dbReference type="ARBA" id="ARBA00023244"/>
    </source>
</evidence>
<comment type="subcellular location">
    <subcellularLocation>
        <location evidence="1 14">Cytoplasm</location>
    </subcellularLocation>
</comment>
<name>A0ABY0BZT2_9GAMM</name>
<proteinExistence type="inferred from homology"/>
<dbReference type="RefSeq" id="WP_126788661.1">
    <property type="nucleotide sequence ID" value="NZ_PIPN01000002.1"/>
</dbReference>
<dbReference type="PANTHER" id="PTHR13932">
    <property type="entry name" value="COPROPORPHYRINIGEN III OXIDASE"/>
    <property type="match status" value="1"/>
</dbReference>
<dbReference type="InterPro" id="IPR034505">
    <property type="entry name" value="Coproporphyrinogen-III_oxidase"/>
</dbReference>
<dbReference type="SMART" id="SM00729">
    <property type="entry name" value="Elp3"/>
    <property type="match status" value="1"/>
</dbReference>
<comment type="cofactor">
    <cofactor evidence="14">
        <name>[4Fe-4S] cluster</name>
        <dbReference type="ChEBI" id="CHEBI:49883"/>
    </cofactor>
    <text evidence="14">Binds 1 [4Fe-4S] cluster. The cluster is coordinated with 3 cysteines and an exchangeable S-adenosyl-L-methionine.</text>
</comment>
<dbReference type="EC" id="1.3.98.3" evidence="14"/>
<evidence type="ECO:0000256" key="8">
    <source>
        <dbReference type="ARBA" id="ARBA00022723"/>
    </source>
</evidence>
<protein>
    <recommendedName>
        <fullName evidence="14">Coproporphyrinogen-III oxidase</fullName>
        <ecNumber evidence="14">1.3.98.3</ecNumber>
    </recommendedName>
</protein>
<dbReference type="NCBIfam" id="TIGR00538">
    <property type="entry name" value="hemN"/>
    <property type="match status" value="1"/>
</dbReference>
<evidence type="ECO:0000256" key="13">
    <source>
        <dbReference type="ARBA" id="ARBA00048321"/>
    </source>
</evidence>
<dbReference type="PANTHER" id="PTHR13932:SF6">
    <property type="entry name" value="OXYGEN-INDEPENDENT COPROPORPHYRINOGEN III OXIDASE"/>
    <property type="match status" value="1"/>
</dbReference>
<comment type="caution">
    <text evidence="16">The sequence shown here is derived from an EMBL/GenBank/DDBJ whole genome shotgun (WGS) entry which is preliminary data.</text>
</comment>
<dbReference type="Proteomes" id="UP000287410">
    <property type="component" value="Unassembled WGS sequence"/>
</dbReference>
<evidence type="ECO:0000256" key="3">
    <source>
        <dbReference type="ARBA" id="ARBA00005493"/>
    </source>
</evidence>
<dbReference type="Pfam" id="PF04055">
    <property type="entry name" value="Radical_SAM"/>
    <property type="match status" value="1"/>
</dbReference>
<evidence type="ECO:0000256" key="14">
    <source>
        <dbReference type="PIRNR" id="PIRNR000167"/>
    </source>
</evidence>
<evidence type="ECO:0000313" key="16">
    <source>
        <dbReference type="EMBL" id="RUO30682.1"/>
    </source>
</evidence>
<evidence type="ECO:0000256" key="4">
    <source>
        <dbReference type="ARBA" id="ARBA00011245"/>
    </source>
</evidence>
<gene>
    <name evidence="16" type="primary">hemN</name>
    <name evidence="16" type="ORF">CWE12_05405</name>
</gene>
<keyword evidence="8 14" id="KW-0479">Metal-binding</keyword>
<comment type="pathway">
    <text evidence="2 14">Porphyrin-containing compound metabolism; protoporphyrin-IX biosynthesis; protoporphyrinogen-IX from coproporphyrinogen-III (AdoMet route): step 1/1.</text>
</comment>
<evidence type="ECO:0000256" key="11">
    <source>
        <dbReference type="ARBA" id="ARBA00023014"/>
    </source>
</evidence>
<keyword evidence="10 14" id="KW-0408">Iron</keyword>
<dbReference type="InterPro" id="IPR006638">
    <property type="entry name" value="Elp3/MiaA/NifB-like_rSAM"/>
</dbReference>
<dbReference type="SFLD" id="SFLDG01065">
    <property type="entry name" value="anaerobic_coproporphyrinogen-I"/>
    <property type="match status" value="1"/>
</dbReference>
<dbReference type="PROSITE" id="PS51918">
    <property type="entry name" value="RADICAL_SAM"/>
    <property type="match status" value="1"/>
</dbReference>